<dbReference type="AlphaFoldDB" id="A0A0B4XS09"/>
<protein>
    <submittedName>
        <fullName evidence="2">Uncharacterized protein</fullName>
    </submittedName>
</protein>
<dbReference type="EMBL" id="CP004387">
    <property type="protein sequence ID" value="AJD49027.1"/>
    <property type="molecule type" value="Genomic_DNA"/>
</dbReference>
<sequence>MLLLLAALLGTAPAHADGPTGTVLLSQQCDYLLLDLAGRQALLKLLDGEPPQPGDRLTADADLMPRDFSTLVNQRTDETIRVWVDIVERSTTRALNRYGQYCR</sequence>
<accession>A0A0B4XS09</accession>
<reference evidence="2 3" key="1">
    <citation type="journal article" date="2012" name="J. Bacteriol.">
        <title>Genome sequence of an alkane-degrading bacterium, Alcanivorax pacificus type strain W11-5, isolated from deep sea sediment.</title>
        <authorList>
            <person name="Lai Q."/>
            <person name="Shao Z."/>
        </authorList>
    </citation>
    <scope>NUCLEOTIDE SEQUENCE [LARGE SCALE GENOMIC DNA]</scope>
    <source>
        <strain evidence="2 3">W11-5</strain>
    </source>
</reference>
<dbReference type="KEGG" id="apac:S7S_13075"/>
<evidence type="ECO:0000256" key="1">
    <source>
        <dbReference type="SAM" id="SignalP"/>
    </source>
</evidence>
<organism evidence="2 3">
    <name type="scientific">Isoalcanivorax pacificus W11-5</name>
    <dbReference type="NCBI Taxonomy" id="391936"/>
    <lineage>
        <taxon>Bacteria</taxon>
        <taxon>Pseudomonadati</taxon>
        <taxon>Pseudomonadota</taxon>
        <taxon>Gammaproteobacteria</taxon>
        <taxon>Oceanospirillales</taxon>
        <taxon>Alcanivoracaceae</taxon>
        <taxon>Isoalcanivorax</taxon>
    </lineage>
</organism>
<dbReference type="Proteomes" id="UP000006764">
    <property type="component" value="Chromosome"/>
</dbReference>
<feature type="chain" id="PRO_5002112126" evidence="1">
    <location>
        <begin position="17"/>
        <end position="103"/>
    </location>
</feature>
<keyword evidence="1" id="KW-0732">Signal</keyword>
<evidence type="ECO:0000313" key="2">
    <source>
        <dbReference type="EMBL" id="AJD49027.1"/>
    </source>
</evidence>
<proteinExistence type="predicted"/>
<dbReference type="HOGENOM" id="CLU_2257763_0_0_6"/>
<evidence type="ECO:0000313" key="3">
    <source>
        <dbReference type="Proteomes" id="UP000006764"/>
    </source>
</evidence>
<name>A0A0B4XS09_9GAMM</name>
<gene>
    <name evidence="2" type="ORF">S7S_13075</name>
</gene>
<feature type="signal peptide" evidence="1">
    <location>
        <begin position="1"/>
        <end position="16"/>
    </location>
</feature>
<keyword evidence="3" id="KW-1185">Reference proteome</keyword>